<dbReference type="SMART" id="SM00245">
    <property type="entry name" value="TSPc"/>
    <property type="match status" value="1"/>
</dbReference>
<keyword evidence="2 5" id="KW-0645">Protease</keyword>
<dbReference type="EMBL" id="WTYU01000002">
    <property type="protein sequence ID" value="MXP15177.1"/>
    <property type="molecule type" value="Genomic_DNA"/>
</dbReference>
<dbReference type="RefSeq" id="WP_160601739.1">
    <property type="nucleotide sequence ID" value="NZ_WTYU01000002.1"/>
</dbReference>
<dbReference type="AlphaFoldDB" id="A0A6L7GGZ4"/>
<dbReference type="InterPro" id="IPR029045">
    <property type="entry name" value="ClpP/crotonase-like_dom_sf"/>
</dbReference>
<dbReference type="PANTHER" id="PTHR32060:SF30">
    <property type="entry name" value="CARBOXY-TERMINAL PROCESSING PROTEASE CTPA"/>
    <property type="match status" value="1"/>
</dbReference>
<comment type="caution">
    <text evidence="8">The sequence shown here is derived from an EMBL/GenBank/DDBJ whole genome shotgun (WGS) entry which is preliminary data.</text>
</comment>
<protein>
    <submittedName>
        <fullName evidence="8">PDZ domain-containing protein</fullName>
    </submittedName>
</protein>
<dbReference type="CDD" id="cd07560">
    <property type="entry name" value="Peptidase_S41_CPP"/>
    <property type="match status" value="1"/>
</dbReference>
<evidence type="ECO:0000256" key="6">
    <source>
        <dbReference type="SAM" id="SignalP"/>
    </source>
</evidence>
<evidence type="ECO:0000313" key="9">
    <source>
        <dbReference type="Proteomes" id="UP000473531"/>
    </source>
</evidence>
<evidence type="ECO:0000259" key="7">
    <source>
        <dbReference type="PROSITE" id="PS50106"/>
    </source>
</evidence>
<keyword evidence="3 5" id="KW-0378">Hydrolase</keyword>
<dbReference type="SUPFAM" id="SSF50156">
    <property type="entry name" value="PDZ domain-like"/>
    <property type="match status" value="1"/>
</dbReference>
<dbReference type="InterPro" id="IPR004447">
    <property type="entry name" value="Peptidase_S41A"/>
</dbReference>
<evidence type="ECO:0000256" key="2">
    <source>
        <dbReference type="ARBA" id="ARBA00022670"/>
    </source>
</evidence>
<dbReference type="PANTHER" id="PTHR32060">
    <property type="entry name" value="TAIL-SPECIFIC PROTEASE"/>
    <property type="match status" value="1"/>
</dbReference>
<dbReference type="FunFam" id="2.30.42.10:FF:000063">
    <property type="entry name" value="Peptidase, S41 family"/>
    <property type="match status" value="1"/>
</dbReference>
<dbReference type="CDD" id="cd06782">
    <property type="entry name" value="cpPDZ_CPP-like"/>
    <property type="match status" value="1"/>
</dbReference>
<evidence type="ECO:0000256" key="4">
    <source>
        <dbReference type="ARBA" id="ARBA00022825"/>
    </source>
</evidence>
<evidence type="ECO:0000256" key="3">
    <source>
        <dbReference type="ARBA" id="ARBA00022801"/>
    </source>
</evidence>
<dbReference type="OrthoDB" id="9812068at2"/>
<feature type="signal peptide" evidence="6">
    <location>
        <begin position="1"/>
        <end position="31"/>
    </location>
</feature>
<dbReference type="Gene3D" id="3.90.226.10">
    <property type="entry name" value="2-enoyl-CoA Hydratase, Chain A, domain 1"/>
    <property type="match status" value="1"/>
</dbReference>
<dbReference type="Proteomes" id="UP000473531">
    <property type="component" value="Unassembled WGS sequence"/>
</dbReference>
<dbReference type="GO" id="GO:0030288">
    <property type="term" value="C:outer membrane-bounded periplasmic space"/>
    <property type="evidence" value="ECO:0007669"/>
    <property type="project" value="TreeGrafter"/>
</dbReference>
<name>A0A6L7GGZ4_9SPHN</name>
<keyword evidence="4 5" id="KW-0720">Serine protease</keyword>
<dbReference type="InterPro" id="IPR005151">
    <property type="entry name" value="Tail-specific_protease"/>
</dbReference>
<keyword evidence="9" id="KW-1185">Reference proteome</keyword>
<dbReference type="SUPFAM" id="SSF52096">
    <property type="entry name" value="ClpP/crotonase"/>
    <property type="match status" value="1"/>
</dbReference>
<evidence type="ECO:0000256" key="5">
    <source>
        <dbReference type="RuleBase" id="RU004404"/>
    </source>
</evidence>
<dbReference type="GO" id="GO:0004175">
    <property type="term" value="F:endopeptidase activity"/>
    <property type="evidence" value="ECO:0007669"/>
    <property type="project" value="TreeGrafter"/>
</dbReference>
<reference evidence="8 9" key="1">
    <citation type="submission" date="2019-12" db="EMBL/GenBank/DDBJ databases">
        <title>Genomic-based taxomic classification of the family Erythrobacteraceae.</title>
        <authorList>
            <person name="Xu L."/>
        </authorList>
    </citation>
    <scope>NUCLEOTIDE SEQUENCE [LARGE SCALE GENOMIC DNA]</scope>
    <source>
        <strain evidence="8 9">KCTC 52259</strain>
    </source>
</reference>
<comment type="similarity">
    <text evidence="1 5">Belongs to the peptidase S41A family.</text>
</comment>
<dbReference type="GO" id="GO:0008236">
    <property type="term" value="F:serine-type peptidase activity"/>
    <property type="evidence" value="ECO:0007669"/>
    <property type="project" value="UniProtKB-KW"/>
</dbReference>
<accession>A0A6L7GGZ4</accession>
<dbReference type="PROSITE" id="PS50106">
    <property type="entry name" value="PDZ"/>
    <property type="match status" value="1"/>
</dbReference>
<sequence length="448" mass="48305">MNFAARSRSLIRSAALVTAVALIPATTAGLAQVDGRAGPEFAKLFATYQRIKASYVEPVDDDKLIRGAIDGMLASLDPHSAYLDGADLQRLETMIDGNYSGLGLSVIMEDGAVKVISPFRGSPADQSGIKAGDYITHLDGKLIYGGDLDDAVSQMRGPAGTAIRLTIFRTGREEPFDVSVTRGVIELEPVTYKLEAGNVGVITVNEFSRDVGADVLAAWESIRKEANGRIGGLVLDLRSNPGGSLDEAVALSDLFLDKGRIVSQRGRAKGETVLYDAESMFRGEIAADVPLIVLIDAGSASASEIVAGALQDHRRAVIMGQRSFGKGSVQTLLPVTRDSALKLTTARYYTPSGHSVQEGGIKPDIAVPQLSDPDLEKRARFQLRESDLRGHLVNELALQDEALETDKRDDPRFKQTSAELKEKGIEDFQLHYALETLRRTSPKLAARK</sequence>
<keyword evidence="6" id="KW-0732">Signal</keyword>
<dbReference type="Pfam" id="PF22694">
    <property type="entry name" value="CtpB_N-like"/>
    <property type="match status" value="1"/>
</dbReference>
<dbReference type="InterPro" id="IPR055210">
    <property type="entry name" value="CtpA/B_N"/>
</dbReference>
<feature type="chain" id="PRO_5027023117" evidence="6">
    <location>
        <begin position="32"/>
        <end position="448"/>
    </location>
</feature>
<dbReference type="InterPro" id="IPR001478">
    <property type="entry name" value="PDZ"/>
</dbReference>
<dbReference type="Gene3D" id="3.30.750.44">
    <property type="match status" value="1"/>
</dbReference>
<gene>
    <name evidence="8" type="ORF">GRI44_10500</name>
</gene>
<dbReference type="Pfam" id="PF13180">
    <property type="entry name" value="PDZ_2"/>
    <property type="match status" value="1"/>
</dbReference>
<proteinExistence type="inferred from homology"/>
<dbReference type="GO" id="GO:0006508">
    <property type="term" value="P:proteolysis"/>
    <property type="evidence" value="ECO:0007669"/>
    <property type="project" value="UniProtKB-KW"/>
</dbReference>
<evidence type="ECO:0000313" key="8">
    <source>
        <dbReference type="EMBL" id="MXP15177.1"/>
    </source>
</evidence>
<organism evidence="8 9">
    <name type="scientific">Allopontixanthobacter confluentis</name>
    <dbReference type="NCBI Taxonomy" id="1849021"/>
    <lineage>
        <taxon>Bacteria</taxon>
        <taxon>Pseudomonadati</taxon>
        <taxon>Pseudomonadota</taxon>
        <taxon>Alphaproteobacteria</taxon>
        <taxon>Sphingomonadales</taxon>
        <taxon>Erythrobacteraceae</taxon>
        <taxon>Allopontixanthobacter</taxon>
    </lineage>
</organism>
<dbReference type="Gene3D" id="2.30.42.10">
    <property type="match status" value="1"/>
</dbReference>
<dbReference type="NCBIfam" id="TIGR00225">
    <property type="entry name" value="prc"/>
    <property type="match status" value="1"/>
</dbReference>
<evidence type="ECO:0000256" key="1">
    <source>
        <dbReference type="ARBA" id="ARBA00009179"/>
    </source>
</evidence>
<dbReference type="SMART" id="SM00228">
    <property type="entry name" value="PDZ"/>
    <property type="match status" value="1"/>
</dbReference>
<feature type="domain" description="PDZ" evidence="7">
    <location>
        <begin position="88"/>
        <end position="156"/>
    </location>
</feature>
<dbReference type="InterPro" id="IPR036034">
    <property type="entry name" value="PDZ_sf"/>
</dbReference>
<dbReference type="GO" id="GO:0007165">
    <property type="term" value="P:signal transduction"/>
    <property type="evidence" value="ECO:0007669"/>
    <property type="project" value="TreeGrafter"/>
</dbReference>
<dbReference type="Pfam" id="PF03572">
    <property type="entry name" value="Peptidase_S41"/>
    <property type="match status" value="1"/>
</dbReference>